<protein>
    <submittedName>
        <fullName evidence="7">Putative prohead protease</fullName>
    </submittedName>
</protein>
<accession>A0A2D2W733</accession>
<dbReference type="Proteomes" id="UP000240663">
    <property type="component" value="Segment"/>
</dbReference>
<keyword evidence="8" id="KW-1185">Reference proteome</keyword>
<dbReference type="EMBL" id="MF979564">
    <property type="protein sequence ID" value="ATS94105.1"/>
    <property type="molecule type" value="Genomic_DNA"/>
</dbReference>
<dbReference type="GO" id="GO:0046797">
    <property type="term" value="P:viral procapsid maturation"/>
    <property type="evidence" value="ECO:0007669"/>
    <property type="project" value="UniProtKB-KW"/>
</dbReference>
<dbReference type="InterPro" id="IPR054613">
    <property type="entry name" value="Peptidase_S78_dom"/>
</dbReference>
<evidence type="ECO:0000256" key="3">
    <source>
        <dbReference type="ARBA" id="ARBA00022801"/>
    </source>
</evidence>
<proteinExistence type="predicted"/>
<sequence length="199" mass="22126">MSEDYKPLIRLDTEMKMVTKADADSTSVIIEGYANVAVKDRAGDVIPAYAWSSPEALKNYEKNPIILFGHDHRRPIGKALELSPDGSGLHIKAEVFKESDPSIFSMVVNGVLKTFSVGFRCLEAEWDQVTEIFVIKALELYEVSVVAVPCNQDSTFSVAKGMNGQEYIDFRKQFIVEPAAIEKELSAIERLALAYGFVK</sequence>
<evidence type="ECO:0000313" key="8">
    <source>
        <dbReference type="Proteomes" id="UP000240663"/>
    </source>
</evidence>
<reference evidence="7 8" key="1">
    <citation type="submission" date="2017-09" db="EMBL/GenBank/DDBJ databases">
        <title>Complete genome sequence of bacteriophage (DU_PP_V) infecting Pectobacterium spp.</title>
        <authorList>
            <person name="Park T.-H."/>
        </authorList>
    </citation>
    <scope>NUCLEOTIDE SEQUENCE [LARGE SCALE GENOMIC DNA]</scope>
</reference>
<dbReference type="Pfam" id="PF04586">
    <property type="entry name" value="Peptidase_S78"/>
    <property type="match status" value="1"/>
</dbReference>
<evidence type="ECO:0000256" key="5">
    <source>
        <dbReference type="ARBA" id="ARBA00023045"/>
    </source>
</evidence>
<keyword evidence="4" id="KW-0118">Viral capsid assembly</keyword>
<organism evidence="7 8">
    <name type="scientific">Pectobacterium phage DU_PP_V</name>
    <dbReference type="NCBI Taxonomy" id="2041492"/>
    <lineage>
        <taxon>Viruses</taxon>
        <taxon>Duplodnaviria</taxon>
        <taxon>Heunggongvirae</taxon>
        <taxon>Uroviricota</taxon>
        <taxon>Caudoviricetes</taxon>
        <taxon>Demerecviridae</taxon>
        <taxon>Mccorquodalevirinae</taxon>
        <taxon>Hongcheonvirus</taxon>
        <taxon>Hongcheonvirus DUPPV</taxon>
    </lineage>
</organism>
<keyword evidence="1" id="KW-1188">Viral release from host cell</keyword>
<evidence type="ECO:0000313" key="7">
    <source>
        <dbReference type="EMBL" id="ATS94105.1"/>
    </source>
</evidence>
<dbReference type="InterPro" id="IPR006433">
    <property type="entry name" value="Prohead_protease"/>
</dbReference>
<keyword evidence="3" id="KW-0378">Hydrolase</keyword>
<dbReference type="NCBIfam" id="TIGR01543">
    <property type="entry name" value="proheadase_HK97"/>
    <property type="match status" value="1"/>
</dbReference>
<evidence type="ECO:0000259" key="6">
    <source>
        <dbReference type="Pfam" id="PF04586"/>
    </source>
</evidence>
<keyword evidence="5" id="KW-1273">Viral capsid maturation</keyword>
<keyword evidence="2 7" id="KW-0645">Protease</keyword>
<dbReference type="GO" id="GO:0008233">
    <property type="term" value="F:peptidase activity"/>
    <property type="evidence" value="ECO:0007669"/>
    <property type="project" value="UniProtKB-KW"/>
</dbReference>
<gene>
    <name evidence="7" type="ORF">P13BB106kb_p121</name>
</gene>
<evidence type="ECO:0000256" key="2">
    <source>
        <dbReference type="ARBA" id="ARBA00022670"/>
    </source>
</evidence>
<evidence type="ECO:0000256" key="1">
    <source>
        <dbReference type="ARBA" id="ARBA00022612"/>
    </source>
</evidence>
<dbReference type="GO" id="GO:0006508">
    <property type="term" value="P:proteolysis"/>
    <property type="evidence" value="ECO:0007669"/>
    <property type="project" value="UniProtKB-KW"/>
</dbReference>
<feature type="domain" description="Prohead serine protease" evidence="6">
    <location>
        <begin position="19"/>
        <end position="159"/>
    </location>
</feature>
<evidence type="ECO:0000256" key="4">
    <source>
        <dbReference type="ARBA" id="ARBA00022950"/>
    </source>
</evidence>
<name>A0A2D2W733_9CAUD</name>